<organism evidence="1">
    <name type="scientific">Klebsiella pneumoniae subsp. pneumoniae</name>
    <dbReference type="NCBI Taxonomy" id="72407"/>
    <lineage>
        <taxon>Bacteria</taxon>
        <taxon>Pseudomonadati</taxon>
        <taxon>Pseudomonadota</taxon>
        <taxon>Gammaproteobacteria</taxon>
        <taxon>Enterobacterales</taxon>
        <taxon>Enterobacteriaceae</taxon>
        <taxon>Klebsiella/Raoultella group</taxon>
        <taxon>Klebsiella</taxon>
        <taxon>Klebsiella pneumoniae complex</taxon>
    </lineage>
</organism>
<proteinExistence type="predicted"/>
<dbReference type="EMBL" id="MT265678">
    <property type="protein sequence ID" value="QQM12648.1"/>
    <property type="molecule type" value="Genomic_DNA"/>
</dbReference>
<sequence>MQRAVAACGRLVHTLIHHDIYQPGNGCYDGGHGRDYLTDDIEEFSRRLNARVRLYRKVLI</sequence>
<evidence type="ECO:0000313" key="1">
    <source>
        <dbReference type="EMBL" id="QQM12648.1"/>
    </source>
</evidence>
<accession>A0A7T7GQV3</accession>
<dbReference type="AlphaFoldDB" id="A0A7T7GQV3"/>
<keyword evidence="1" id="KW-0614">Plasmid</keyword>
<protein>
    <submittedName>
        <fullName evidence="1">Uncharacterized protein</fullName>
    </submittedName>
</protein>
<geneLocation type="plasmid" evidence="1">
    <name>pA246-CTX-M-3</name>
</geneLocation>
<name>A0A7T7GQV3_KLEPN</name>
<reference evidence="1" key="1">
    <citation type="submission" date="2020-03" db="EMBL/GenBank/DDBJ databases">
        <title>Multidrug resistance plasmid in Klebsiella pneumoniae obtained from an elephant.</title>
        <authorList>
            <person name="Furlan J.P.R."/>
            <person name="Lopes R."/>
            <person name="Stehling E.G."/>
        </authorList>
    </citation>
    <scope>NUCLEOTIDE SEQUENCE</scope>
    <source>
        <strain evidence="1">A246</strain>
        <plasmid evidence="1">pA246-CTX-M-3</plasmid>
    </source>
</reference>